<dbReference type="InterPro" id="IPR028081">
    <property type="entry name" value="Leu-bd"/>
</dbReference>
<dbReference type="AlphaFoldDB" id="A0AAP4EZG7"/>
<comment type="similarity">
    <text evidence="1">Belongs to the leucine-binding protein family.</text>
</comment>
<evidence type="ECO:0000256" key="4">
    <source>
        <dbReference type="ARBA" id="ARBA00022970"/>
    </source>
</evidence>
<dbReference type="Pfam" id="PF13458">
    <property type="entry name" value="Peripla_BP_6"/>
    <property type="match status" value="1"/>
</dbReference>
<dbReference type="GO" id="GO:0006865">
    <property type="term" value="P:amino acid transport"/>
    <property type="evidence" value="ECO:0007669"/>
    <property type="project" value="UniProtKB-KW"/>
</dbReference>
<dbReference type="PANTHER" id="PTHR30483:SF6">
    <property type="entry name" value="PERIPLASMIC BINDING PROTEIN OF ABC TRANSPORTER FOR NATURAL AMINO ACIDS"/>
    <property type="match status" value="1"/>
</dbReference>
<dbReference type="EMBL" id="JASGBQ010000005">
    <property type="protein sequence ID" value="MDI9241855.1"/>
    <property type="molecule type" value="Genomic_DNA"/>
</dbReference>
<dbReference type="CDD" id="cd06349">
    <property type="entry name" value="PBP1_ABC_HAAT-like"/>
    <property type="match status" value="1"/>
</dbReference>
<dbReference type="RefSeq" id="WP_283230359.1">
    <property type="nucleotide sequence ID" value="NZ_JASGBQ010000005.1"/>
</dbReference>
<evidence type="ECO:0000256" key="5">
    <source>
        <dbReference type="SAM" id="MobiDB-lite"/>
    </source>
</evidence>
<evidence type="ECO:0000313" key="9">
    <source>
        <dbReference type="Proteomes" id="UP001300383"/>
    </source>
</evidence>
<feature type="signal peptide" evidence="6">
    <location>
        <begin position="1"/>
        <end position="20"/>
    </location>
</feature>
<dbReference type="PRINTS" id="PR00337">
    <property type="entry name" value="LEUILEVALBP"/>
</dbReference>
<evidence type="ECO:0000259" key="7">
    <source>
        <dbReference type="Pfam" id="PF13458"/>
    </source>
</evidence>
<dbReference type="InterPro" id="IPR028082">
    <property type="entry name" value="Peripla_BP_I"/>
</dbReference>
<evidence type="ECO:0000256" key="3">
    <source>
        <dbReference type="ARBA" id="ARBA00022729"/>
    </source>
</evidence>
<accession>A0AAP4EZG7</accession>
<keyword evidence="4" id="KW-0029">Amino-acid transport</keyword>
<organism evidence="8 9">
    <name type="scientific">Fusibacillus kribbianus</name>
    <dbReference type="NCBI Taxonomy" id="3044208"/>
    <lineage>
        <taxon>Bacteria</taxon>
        <taxon>Bacillati</taxon>
        <taxon>Bacillota</taxon>
        <taxon>Clostridia</taxon>
        <taxon>Lachnospirales</taxon>
        <taxon>Lachnospiraceae</taxon>
        <taxon>Fusibacillus</taxon>
    </lineage>
</organism>
<dbReference type="InterPro" id="IPR000709">
    <property type="entry name" value="Leu_Ile_Val-bd"/>
</dbReference>
<keyword evidence="9" id="KW-1185">Reference proteome</keyword>
<dbReference type="SUPFAM" id="SSF53822">
    <property type="entry name" value="Periplasmic binding protein-like I"/>
    <property type="match status" value="1"/>
</dbReference>
<proteinExistence type="inferred from homology"/>
<feature type="domain" description="Leucine-binding protein" evidence="7">
    <location>
        <begin position="60"/>
        <end position="397"/>
    </location>
</feature>
<comment type="caution">
    <text evidence="8">The sequence shown here is derived from an EMBL/GenBank/DDBJ whole genome shotgun (WGS) entry which is preliminary data.</text>
</comment>
<evidence type="ECO:0000313" key="8">
    <source>
        <dbReference type="EMBL" id="MDI9241855.1"/>
    </source>
</evidence>
<dbReference type="Gene3D" id="3.40.50.2300">
    <property type="match status" value="2"/>
</dbReference>
<keyword evidence="3 6" id="KW-0732">Signal</keyword>
<dbReference type="PROSITE" id="PS51257">
    <property type="entry name" value="PROKAR_LIPOPROTEIN"/>
    <property type="match status" value="1"/>
</dbReference>
<evidence type="ECO:0000256" key="1">
    <source>
        <dbReference type="ARBA" id="ARBA00010062"/>
    </source>
</evidence>
<protein>
    <submittedName>
        <fullName evidence="8">ABC transporter substrate-binding protein</fullName>
    </submittedName>
</protein>
<name>A0AAP4EZG7_9FIRM</name>
<reference evidence="8 9" key="1">
    <citation type="submission" date="2023-05" db="EMBL/GenBank/DDBJ databases">
        <title>[ruminococcus] sp. nov., isolated from a pig farm feces dump.</title>
        <authorList>
            <person name="Chang Y.-H."/>
        </authorList>
    </citation>
    <scope>NUCLEOTIDE SEQUENCE [LARGE SCALE GENOMIC DNA]</scope>
    <source>
        <strain evidence="8 9">YH-rum2234</strain>
    </source>
</reference>
<dbReference type="PANTHER" id="PTHR30483">
    <property type="entry name" value="LEUCINE-SPECIFIC-BINDING PROTEIN"/>
    <property type="match status" value="1"/>
</dbReference>
<keyword evidence="2" id="KW-0813">Transport</keyword>
<feature type="region of interest" description="Disordered" evidence="5">
    <location>
        <begin position="25"/>
        <end position="53"/>
    </location>
</feature>
<evidence type="ECO:0000256" key="6">
    <source>
        <dbReference type="SAM" id="SignalP"/>
    </source>
</evidence>
<feature type="compositionally biased region" description="Basic and acidic residues" evidence="5">
    <location>
        <begin position="25"/>
        <end position="49"/>
    </location>
</feature>
<gene>
    <name evidence="8" type="ORF">QJ036_05095</name>
</gene>
<dbReference type="Proteomes" id="UP001300383">
    <property type="component" value="Unassembled WGS sequence"/>
</dbReference>
<dbReference type="InterPro" id="IPR051010">
    <property type="entry name" value="BCAA_transport"/>
</dbReference>
<sequence>MKKKVLALTLSLVLAVSALAGCGSKKEETKAPETKSGETKAQENKEETKAASNGESKGVIKLGALAPLTGNYAEYGKGFKIGFEKAIEEINDAGGVNGYTLELADIKDTQGDAVVSSTMATEYAEDDEIMAILGDFTSGACKANAEICDRYGVVQLSPTASASDYASMSKYCFGIMGRQDVEAPFLAKYVLKSYLGAQKVAVIRVDSDWGLSCFENFSKQAEKEGLNVVVEKYAAGEKDFSSLITKMQSENPDALVVMDQGDAVAQIFNQADAAGWEIKHVALGPGTSEQVAGQLTDQNNLIVTSPFFFDPNDAELTAWAEWFEGEAGFAPTIHPACAYDCVYLIAEAIKNIDGEVTRDSIQEALANLPEYTGITGSIKFNPDGDINRQYMICGVADGKWEVLEGFEYGAAGF</sequence>
<evidence type="ECO:0000256" key="2">
    <source>
        <dbReference type="ARBA" id="ARBA00022448"/>
    </source>
</evidence>
<feature type="chain" id="PRO_5042949172" evidence="6">
    <location>
        <begin position="21"/>
        <end position="413"/>
    </location>
</feature>